<gene>
    <name evidence="2" type="ORF">NPIL_583321</name>
</gene>
<evidence type="ECO:0000313" key="2">
    <source>
        <dbReference type="EMBL" id="GFU07355.1"/>
    </source>
</evidence>
<proteinExistence type="predicted"/>
<comment type="caution">
    <text evidence="2">The sequence shown here is derived from an EMBL/GenBank/DDBJ whole genome shotgun (WGS) entry which is preliminary data.</text>
</comment>
<name>A0A8X6QD15_NEPPI</name>
<evidence type="ECO:0000313" key="3">
    <source>
        <dbReference type="Proteomes" id="UP000887013"/>
    </source>
</evidence>
<dbReference type="Proteomes" id="UP000887013">
    <property type="component" value="Unassembled WGS sequence"/>
</dbReference>
<dbReference type="EMBL" id="BMAW01077645">
    <property type="protein sequence ID" value="GFU07355.1"/>
    <property type="molecule type" value="Genomic_DNA"/>
</dbReference>
<protein>
    <submittedName>
        <fullName evidence="2">Uncharacterized protein</fullName>
    </submittedName>
</protein>
<organism evidence="2 3">
    <name type="scientific">Nephila pilipes</name>
    <name type="common">Giant wood spider</name>
    <name type="synonym">Nephila maculata</name>
    <dbReference type="NCBI Taxonomy" id="299642"/>
    <lineage>
        <taxon>Eukaryota</taxon>
        <taxon>Metazoa</taxon>
        <taxon>Ecdysozoa</taxon>
        <taxon>Arthropoda</taxon>
        <taxon>Chelicerata</taxon>
        <taxon>Arachnida</taxon>
        <taxon>Araneae</taxon>
        <taxon>Araneomorphae</taxon>
        <taxon>Entelegynae</taxon>
        <taxon>Araneoidea</taxon>
        <taxon>Nephilidae</taxon>
        <taxon>Nephila</taxon>
    </lineage>
</organism>
<feature type="region of interest" description="Disordered" evidence="1">
    <location>
        <begin position="1"/>
        <end position="32"/>
    </location>
</feature>
<dbReference type="AlphaFoldDB" id="A0A8X6QD15"/>
<feature type="compositionally biased region" description="Polar residues" evidence="1">
    <location>
        <begin position="1"/>
        <end position="19"/>
    </location>
</feature>
<evidence type="ECO:0000256" key="1">
    <source>
        <dbReference type="SAM" id="MobiDB-lite"/>
    </source>
</evidence>
<accession>A0A8X6QD15</accession>
<sequence length="103" mass="11732">MPILNTSPLSKPKNWLSSSQHKRIHRTTTRNDCSIGPRKSPFCLSINRNYCLHFHSIVTNGATRVLTNDVATNTSSLQSEPTFSDWPIRQPPRLKVRAWSAFL</sequence>
<keyword evidence="3" id="KW-1185">Reference proteome</keyword>
<reference evidence="2" key="1">
    <citation type="submission" date="2020-08" db="EMBL/GenBank/DDBJ databases">
        <title>Multicomponent nature underlies the extraordinary mechanical properties of spider dragline silk.</title>
        <authorList>
            <person name="Kono N."/>
            <person name="Nakamura H."/>
            <person name="Mori M."/>
            <person name="Yoshida Y."/>
            <person name="Ohtoshi R."/>
            <person name="Malay A.D."/>
            <person name="Moran D.A.P."/>
            <person name="Tomita M."/>
            <person name="Numata K."/>
            <person name="Arakawa K."/>
        </authorList>
    </citation>
    <scope>NUCLEOTIDE SEQUENCE</scope>
</reference>
<dbReference type="OrthoDB" id="10643705at2759"/>